<dbReference type="PROSITE" id="PS00571">
    <property type="entry name" value="AMIDASES"/>
    <property type="match status" value="1"/>
</dbReference>
<evidence type="ECO:0000256" key="1">
    <source>
        <dbReference type="ARBA" id="ARBA00000208"/>
    </source>
</evidence>
<comment type="catalytic activity">
    <reaction evidence="31">
        <text>(11Z,14Z,17Z)-eicosatrienamide + H2O = (11Z,14Z,17Z)-eicosatrienoate + NH4(+)</text>
        <dbReference type="Rhea" id="RHEA:63000"/>
        <dbReference type="ChEBI" id="CHEBI:15377"/>
        <dbReference type="ChEBI" id="CHEBI:28938"/>
        <dbReference type="ChEBI" id="CHEBI:77223"/>
        <dbReference type="ChEBI" id="CHEBI:146164"/>
    </reaction>
    <physiologicalReaction direction="left-to-right" evidence="31">
        <dbReference type="Rhea" id="RHEA:63001"/>
    </physiologicalReaction>
</comment>
<comment type="catalytic activity">
    <reaction evidence="20">
        <text>N-octadecanoyl ethanolamine + H2O = octadecanoate + ethanolamine</text>
        <dbReference type="Rhea" id="RHEA:63124"/>
        <dbReference type="ChEBI" id="CHEBI:15377"/>
        <dbReference type="ChEBI" id="CHEBI:25629"/>
        <dbReference type="ChEBI" id="CHEBI:57603"/>
        <dbReference type="ChEBI" id="CHEBI:85299"/>
    </reaction>
    <physiologicalReaction direction="left-to-right" evidence="20">
        <dbReference type="Rhea" id="RHEA:63125"/>
    </physiologicalReaction>
</comment>
<sequence>MQGLVDMVPGRVRALFADLHVDPLALSALVCCSALSLALLKWMGQKKILKKMERARRRRDEALRKMEMAVHRFKQQNPGLKPEDILSLSLKELSDRLKEGSLLPENVLYTYMEKALEVNKLTNSLTDFLPECEAQLQEIKKQEVKGLLYGVPVSIKDHYGYKGHASTCGLVHFLDIQEEKDCVLVQVLKKQGAIPFVKTNVPQSMMNYDCSNLIFGQTLHPLNHQKTPGGSSGGEGALLAGGGSILGFGSDIAGSIRVPSSFCGICGIKPTGFRLSIGGLSAPLSGITSVVPMAGPMARDVDSLALCMKALLCEELFYLDPTVPPIPFNDEVYRRSKPLRIGYYDTDGYCMPPPCMQRAVSETKRLLEKAGHTLIPFTPPRMDYVANELFTKGLFADGASMLLDKFEEDIVDPTLKPQISTYRLPNWMKWTLATILKPVCPRIARDLKALRGRRSARDLWEQNTETLAYCKEFTSEWRNLKLDVVLCPVMGPAYNLGYVGKLFATGTYTYLYNILNFPAGVVPVTTVTEQDEEELTHYKGHYNDHWDKLIKKAVTGAVGLPVAVQCVALPWQDELCLRFMKEVETLVEEEKIRCGTVS</sequence>
<comment type="catalytic activity">
    <reaction evidence="11">
        <text>N-(5Z,8Z,11Z,14Z-eicosatetraenoyl)-ethanolamine + H2O = ethanolamine + (5Z,8Z,11Z,14Z)-eicosatetraenoate</text>
        <dbReference type="Rhea" id="RHEA:26136"/>
        <dbReference type="ChEBI" id="CHEBI:2700"/>
        <dbReference type="ChEBI" id="CHEBI:15377"/>
        <dbReference type="ChEBI" id="CHEBI:32395"/>
        <dbReference type="ChEBI" id="CHEBI:57603"/>
        <dbReference type="EC" id="3.5.1.99"/>
    </reaction>
    <physiologicalReaction direction="left-to-right" evidence="11">
        <dbReference type="Rhea" id="RHEA:26137"/>
    </physiologicalReaction>
</comment>
<evidence type="ECO:0000256" key="14">
    <source>
        <dbReference type="ARBA" id="ARBA00050481"/>
    </source>
</evidence>
<comment type="catalytic activity">
    <reaction evidence="10">
        <text>N-(9Z-octadecenoyl) ethanolamine + H2O = ethanolamine + (9Z)-octadecenoate</text>
        <dbReference type="Rhea" id="RHEA:45060"/>
        <dbReference type="ChEBI" id="CHEBI:15377"/>
        <dbReference type="ChEBI" id="CHEBI:30823"/>
        <dbReference type="ChEBI" id="CHEBI:57603"/>
        <dbReference type="ChEBI" id="CHEBI:71466"/>
    </reaction>
    <physiologicalReaction direction="left-to-right" evidence="10">
        <dbReference type="Rhea" id="RHEA:45061"/>
    </physiologicalReaction>
</comment>
<dbReference type="FunFam" id="3.90.1300.10:FF:000001">
    <property type="entry name" value="Fatty-acid amide hydrolase 1"/>
    <property type="match status" value="1"/>
</dbReference>
<dbReference type="PANTHER" id="PTHR45847">
    <property type="entry name" value="FATTY ACID AMIDE HYDROLASE"/>
    <property type="match status" value="1"/>
</dbReference>
<comment type="catalytic activity">
    <reaction evidence="22">
        <text>N-docosanoyl-taurine + H2O = docosanoate + taurine</text>
        <dbReference type="Rhea" id="RHEA:63156"/>
        <dbReference type="ChEBI" id="CHEBI:15377"/>
        <dbReference type="ChEBI" id="CHEBI:23858"/>
        <dbReference type="ChEBI" id="CHEBI:146196"/>
        <dbReference type="ChEBI" id="CHEBI:507393"/>
    </reaction>
    <physiologicalReaction direction="left-to-right" evidence="22">
        <dbReference type="Rhea" id="RHEA:63157"/>
    </physiologicalReaction>
</comment>
<protein>
    <recommendedName>
        <fullName evidence="34">Fatty-acid amide hydrolase 1</fullName>
        <ecNumber evidence="3">3.5.1.99</ecNumber>
    </recommendedName>
    <alternativeName>
        <fullName evidence="37">Anandamide amidohydrolase 1</fullName>
    </alternativeName>
    <alternativeName>
        <fullName evidence="35">Fatty acid ester hydrolase</fullName>
    </alternativeName>
    <alternativeName>
        <fullName evidence="36">Oleamide hydrolase 1</fullName>
    </alternativeName>
</protein>
<evidence type="ECO:0000256" key="23">
    <source>
        <dbReference type="ARBA" id="ARBA00052289"/>
    </source>
</evidence>
<keyword evidence="5" id="KW-0378">Hydrolase</keyword>
<gene>
    <name evidence="42" type="ORF">NDU88_001736</name>
</gene>
<dbReference type="GO" id="GO:0009062">
    <property type="term" value="P:fatty acid catabolic process"/>
    <property type="evidence" value="ECO:0007669"/>
    <property type="project" value="TreeGrafter"/>
</dbReference>
<comment type="catalytic activity">
    <reaction evidence="19">
        <text>N-(9Z-hexadecenoyl) ethanolamine + H2O = (9Z)-hexadecenoate + ethanolamine</text>
        <dbReference type="Rhea" id="RHEA:35563"/>
        <dbReference type="ChEBI" id="CHEBI:15377"/>
        <dbReference type="ChEBI" id="CHEBI:32372"/>
        <dbReference type="ChEBI" id="CHEBI:57603"/>
        <dbReference type="ChEBI" id="CHEBI:71465"/>
    </reaction>
    <physiologicalReaction direction="left-to-right" evidence="19">
        <dbReference type="Rhea" id="RHEA:35564"/>
    </physiologicalReaction>
</comment>
<evidence type="ECO:0000259" key="41">
    <source>
        <dbReference type="Pfam" id="PF01425"/>
    </source>
</evidence>
<comment type="catalytic activity">
    <reaction evidence="1">
        <text>(9Z)-octadecenamide + H2O = (9Z)-octadecenoate + NH4(+)</text>
        <dbReference type="Rhea" id="RHEA:26506"/>
        <dbReference type="ChEBI" id="CHEBI:15377"/>
        <dbReference type="ChEBI" id="CHEBI:28938"/>
        <dbReference type="ChEBI" id="CHEBI:30823"/>
        <dbReference type="ChEBI" id="CHEBI:116314"/>
        <dbReference type="EC" id="3.5.1.99"/>
    </reaction>
    <physiologicalReaction direction="left-to-right" evidence="1">
        <dbReference type="Rhea" id="RHEA:26507"/>
    </physiologicalReaction>
</comment>
<comment type="catalytic activity">
    <reaction evidence="14">
        <text>1-O-methyl-(5Z,8Z,11Z,14Z)-eicosatetraenoate + H2O = methanol + (5Z,8Z,11Z,14Z)-eicosatetraenoate + H(+)</text>
        <dbReference type="Rhea" id="RHEA:63052"/>
        <dbReference type="ChEBI" id="CHEBI:15377"/>
        <dbReference type="ChEBI" id="CHEBI:15378"/>
        <dbReference type="ChEBI" id="CHEBI:17790"/>
        <dbReference type="ChEBI" id="CHEBI:32395"/>
        <dbReference type="ChEBI" id="CHEBI:78033"/>
    </reaction>
    <physiologicalReaction direction="left-to-right" evidence="14">
        <dbReference type="Rhea" id="RHEA:63053"/>
    </physiologicalReaction>
</comment>
<name>A0AAV7T068_PLEWA</name>
<keyword evidence="4" id="KW-0597">Phosphoprotein</keyword>
<evidence type="ECO:0000256" key="26">
    <source>
        <dbReference type="ARBA" id="ARBA00052458"/>
    </source>
</evidence>
<dbReference type="InterPro" id="IPR020556">
    <property type="entry name" value="Amidase_CS"/>
</dbReference>
<evidence type="ECO:0000256" key="28">
    <source>
        <dbReference type="ARBA" id="ARBA00052514"/>
    </source>
</evidence>
<comment type="catalytic activity">
    <reaction evidence="25">
        <text>(9Z,12Z)-octadecadienamide + H2O = (9Z,12Z)-octadecadienoate + NH4(+)</text>
        <dbReference type="Rhea" id="RHEA:63020"/>
        <dbReference type="ChEBI" id="CHEBI:15377"/>
        <dbReference type="ChEBI" id="CHEBI:28938"/>
        <dbReference type="ChEBI" id="CHEBI:30245"/>
        <dbReference type="ChEBI" id="CHEBI:82984"/>
    </reaction>
    <physiologicalReaction direction="left-to-right" evidence="25">
        <dbReference type="Rhea" id="RHEA:63021"/>
    </physiologicalReaction>
</comment>
<evidence type="ECO:0000256" key="2">
    <source>
        <dbReference type="ARBA" id="ARBA00009199"/>
    </source>
</evidence>
<evidence type="ECO:0000256" key="34">
    <source>
        <dbReference type="ARBA" id="ARBA00073178"/>
    </source>
</evidence>
<dbReference type="EC" id="3.5.1.99" evidence="3"/>
<dbReference type="InterPro" id="IPR052096">
    <property type="entry name" value="Endocannabinoid_amidase"/>
</dbReference>
<evidence type="ECO:0000256" key="3">
    <source>
        <dbReference type="ARBA" id="ARBA00012112"/>
    </source>
</evidence>
<comment type="catalytic activity">
    <reaction evidence="15">
        <text>tetradecamide + H2O = tetradecanoate + NH4(+)</text>
        <dbReference type="Rhea" id="RHEA:62992"/>
        <dbReference type="ChEBI" id="CHEBI:15377"/>
        <dbReference type="ChEBI" id="CHEBI:28938"/>
        <dbReference type="ChEBI" id="CHEBI:30807"/>
        <dbReference type="ChEBI" id="CHEBI:137125"/>
    </reaction>
    <physiologicalReaction direction="left-to-right" evidence="15">
        <dbReference type="Rhea" id="RHEA:62993"/>
    </physiologicalReaction>
</comment>
<proteinExistence type="inferred from homology"/>
<reference evidence="42" key="1">
    <citation type="journal article" date="2022" name="bioRxiv">
        <title>Sequencing and chromosome-scale assembly of the giantPleurodeles waltlgenome.</title>
        <authorList>
            <person name="Brown T."/>
            <person name="Elewa A."/>
            <person name="Iarovenko S."/>
            <person name="Subramanian E."/>
            <person name="Araus A.J."/>
            <person name="Petzold A."/>
            <person name="Susuki M."/>
            <person name="Suzuki K.-i.T."/>
            <person name="Hayashi T."/>
            <person name="Toyoda A."/>
            <person name="Oliveira C."/>
            <person name="Osipova E."/>
            <person name="Leigh N.D."/>
            <person name="Simon A."/>
            <person name="Yun M.H."/>
        </authorList>
    </citation>
    <scope>NUCLEOTIDE SEQUENCE</scope>
    <source>
        <strain evidence="42">20211129_DDA</strain>
        <tissue evidence="42">Liver</tissue>
    </source>
</reference>
<feature type="active site" description="Acyl-ester intermediate" evidence="38">
    <location>
        <position position="255"/>
    </location>
</feature>
<evidence type="ECO:0000256" key="39">
    <source>
        <dbReference type="PIRSR" id="PIRSR001221-2"/>
    </source>
</evidence>
<evidence type="ECO:0000256" key="5">
    <source>
        <dbReference type="ARBA" id="ARBA00022801"/>
    </source>
</evidence>
<evidence type="ECO:0000256" key="19">
    <source>
        <dbReference type="ARBA" id="ARBA00051346"/>
    </source>
</evidence>
<evidence type="ECO:0000256" key="12">
    <source>
        <dbReference type="ARBA" id="ARBA00050294"/>
    </source>
</evidence>
<dbReference type="GO" id="GO:0004040">
    <property type="term" value="F:amidase activity"/>
    <property type="evidence" value="ECO:0007669"/>
    <property type="project" value="TreeGrafter"/>
</dbReference>
<evidence type="ECO:0000256" key="31">
    <source>
        <dbReference type="ARBA" id="ARBA00052818"/>
    </source>
</evidence>
<evidence type="ECO:0000256" key="13">
    <source>
        <dbReference type="ARBA" id="ARBA00050403"/>
    </source>
</evidence>
<comment type="similarity">
    <text evidence="2">Belongs to the amidase family.</text>
</comment>
<evidence type="ECO:0000256" key="36">
    <source>
        <dbReference type="ARBA" id="ARBA00077157"/>
    </source>
</evidence>
<evidence type="ECO:0000256" key="33">
    <source>
        <dbReference type="ARBA" id="ARBA00052906"/>
    </source>
</evidence>
<evidence type="ECO:0000256" key="25">
    <source>
        <dbReference type="ARBA" id="ARBA00052426"/>
    </source>
</evidence>
<evidence type="ECO:0000256" key="18">
    <source>
        <dbReference type="ARBA" id="ARBA00051311"/>
    </source>
</evidence>
<dbReference type="PANTHER" id="PTHR45847:SF8">
    <property type="entry name" value="FATTY ACID AMIDE HYDROLASE-RELATED"/>
    <property type="match status" value="1"/>
</dbReference>
<evidence type="ECO:0000256" key="37">
    <source>
        <dbReference type="ARBA" id="ARBA00077216"/>
    </source>
</evidence>
<evidence type="ECO:0000256" key="10">
    <source>
        <dbReference type="ARBA" id="ARBA00048052"/>
    </source>
</evidence>
<comment type="catalytic activity">
    <reaction evidence="23">
        <text>N-(9Z-octadecenoyl)-taurine + H2O = taurine + (9Z)-octadecenoate</text>
        <dbReference type="Rhea" id="RHEA:63148"/>
        <dbReference type="ChEBI" id="CHEBI:15377"/>
        <dbReference type="ChEBI" id="CHEBI:30823"/>
        <dbReference type="ChEBI" id="CHEBI:146191"/>
        <dbReference type="ChEBI" id="CHEBI:507393"/>
    </reaction>
    <physiologicalReaction direction="left-to-right" evidence="23">
        <dbReference type="Rhea" id="RHEA:63149"/>
    </physiologicalReaction>
</comment>
<evidence type="ECO:0000256" key="22">
    <source>
        <dbReference type="ARBA" id="ARBA00051914"/>
    </source>
</evidence>
<evidence type="ECO:0000256" key="9">
    <source>
        <dbReference type="ARBA" id="ARBA00047476"/>
    </source>
</evidence>
<evidence type="ECO:0000256" key="20">
    <source>
        <dbReference type="ARBA" id="ARBA00051454"/>
    </source>
</evidence>
<dbReference type="Gene3D" id="3.90.1300.10">
    <property type="entry name" value="Amidase signature (AS) domain"/>
    <property type="match status" value="1"/>
</dbReference>
<comment type="caution">
    <text evidence="42">The sequence shown here is derived from an EMBL/GenBank/DDBJ whole genome shotgun (WGS) entry which is preliminary data.</text>
</comment>
<evidence type="ECO:0000256" key="4">
    <source>
        <dbReference type="ARBA" id="ARBA00022553"/>
    </source>
</evidence>
<dbReference type="EMBL" id="JANPWB010000007">
    <property type="protein sequence ID" value="KAJ1169848.1"/>
    <property type="molecule type" value="Genomic_DNA"/>
</dbReference>
<evidence type="ECO:0000256" key="30">
    <source>
        <dbReference type="ARBA" id="ARBA00052709"/>
    </source>
</evidence>
<dbReference type="PIRSF" id="PIRSF001221">
    <property type="entry name" value="Amidase_fungi"/>
    <property type="match status" value="1"/>
</dbReference>
<dbReference type="Pfam" id="PF01425">
    <property type="entry name" value="Amidase"/>
    <property type="match status" value="1"/>
</dbReference>
<comment type="catalytic activity">
    <reaction evidence="12">
        <text>N-(5Z,8Z,11Z,14Z-eicosatetraenoyl)-L-serine + H2O = (5Z,8Z,11Z,14Z)-eicosatetraenoate + L-serine</text>
        <dbReference type="Rhea" id="RHEA:64116"/>
        <dbReference type="ChEBI" id="CHEBI:15377"/>
        <dbReference type="ChEBI" id="CHEBI:32395"/>
        <dbReference type="ChEBI" id="CHEBI:33384"/>
        <dbReference type="ChEBI" id="CHEBI:149697"/>
    </reaction>
    <physiologicalReaction direction="left-to-right" evidence="12">
        <dbReference type="Rhea" id="RHEA:64117"/>
    </physiologicalReaction>
</comment>
<feature type="binding site" evidence="39">
    <location>
        <position position="205"/>
    </location>
    <ligand>
        <name>substrate</name>
    </ligand>
</feature>
<evidence type="ECO:0000313" key="42">
    <source>
        <dbReference type="EMBL" id="KAJ1169848.1"/>
    </source>
</evidence>
<comment type="catalytic activity">
    <reaction evidence="24">
        <text>(9Z,12Z,15Z)-octadecatrienamide + H2O = (9Z,12Z,15Z)-octadecatrienoate + NH4(+)</text>
        <dbReference type="Rhea" id="RHEA:62976"/>
        <dbReference type="ChEBI" id="CHEBI:15377"/>
        <dbReference type="ChEBI" id="CHEBI:28938"/>
        <dbReference type="ChEBI" id="CHEBI:32387"/>
        <dbReference type="ChEBI" id="CHEBI:142684"/>
    </reaction>
    <physiologicalReaction direction="left-to-right" evidence="24">
        <dbReference type="Rhea" id="RHEA:62977"/>
    </physiologicalReaction>
</comment>
<feature type="binding site" evidence="39">
    <location>
        <begin position="252"/>
        <end position="255"/>
    </location>
    <ligand>
        <name>substrate</name>
    </ligand>
</feature>
<comment type="catalytic activity">
    <reaction evidence="27">
        <text>(6Z)-octadecenamide + H2O = (6Z)-octadecenoate + NH4(+)</text>
        <dbReference type="Rhea" id="RHEA:63008"/>
        <dbReference type="ChEBI" id="CHEBI:15377"/>
        <dbReference type="ChEBI" id="CHEBI:28938"/>
        <dbReference type="ChEBI" id="CHEBI:32375"/>
        <dbReference type="ChEBI" id="CHEBI:146168"/>
    </reaction>
    <physiologicalReaction direction="left-to-right" evidence="27">
        <dbReference type="Rhea" id="RHEA:63009"/>
    </physiologicalReaction>
</comment>
<evidence type="ECO:0000256" key="11">
    <source>
        <dbReference type="ARBA" id="ARBA00048606"/>
    </source>
</evidence>
<evidence type="ECO:0000256" key="40">
    <source>
        <dbReference type="SAM" id="Coils"/>
    </source>
</evidence>
<feature type="domain" description="Amidase" evidence="41">
    <location>
        <begin position="107"/>
        <end position="577"/>
    </location>
</feature>
<comment type="catalytic activity">
    <reaction evidence="18">
        <text>(11Z)-eicosenamide + H2O = (11Z)-eicosenoate + NH4(+)</text>
        <dbReference type="Rhea" id="RHEA:63120"/>
        <dbReference type="ChEBI" id="CHEBI:15377"/>
        <dbReference type="ChEBI" id="CHEBI:28938"/>
        <dbReference type="ChEBI" id="CHEBI:32426"/>
        <dbReference type="ChEBI" id="CHEBI:146167"/>
    </reaction>
    <physiologicalReaction direction="left-to-right" evidence="18">
        <dbReference type="Rhea" id="RHEA:63121"/>
    </physiologicalReaction>
</comment>
<keyword evidence="6" id="KW-0442">Lipid degradation</keyword>
<comment type="catalytic activity">
    <reaction evidence="28">
        <text>N-(15Z-tetracosenoyl)-taurine + H2O = (15Z)-tetracosenoate + taurine</text>
        <dbReference type="Rhea" id="RHEA:63160"/>
        <dbReference type="ChEBI" id="CHEBI:15377"/>
        <dbReference type="ChEBI" id="CHEBI:32392"/>
        <dbReference type="ChEBI" id="CHEBI:146198"/>
        <dbReference type="ChEBI" id="CHEBI:507393"/>
    </reaction>
    <physiologicalReaction direction="left-to-right" evidence="28">
        <dbReference type="Rhea" id="RHEA:63161"/>
    </physiologicalReaction>
</comment>
<dbReference type="InterPro" id="IPR023631">
    <property type="entry name" value="Amidase_dom"/>
</dbReference>
<comment type="catalytic activity">
    <reaction evidence="9">
        <text>2-(5Z,8Z,11Z,14Z-eicosatetraenoyl)-glycerol + H2O = glycerol + (5Z,8Z,11Z,14Z)-eicosatetraenoate + H(+)</text>
        <dbReference type="Rhea" id="RHEA:26132"/>
        <dbReference type="ChEBI" id="CHEBI:15377"/>
        <dbReference type="ChEBI" id="CHEBI:15378"/>
        <dbReference type="ChEBI" id="CHEBI:17754"/>
        <dbReference type="ChEBI" id="CHEBI:32395"/>
        <dbReference type="ChEBI" id="CHEBI:52392"/>
    </reaction>
    <physiologicalReaction direction="left-to-right" evidence="9">
        <dbReference type="Rhea" id="RHEA:26133"/>
    </physiologicalReaction>
</comment>
<dbReference type="AlphaFoldDB" id="A0AAV7T068"/>
<feature type="active site" description="Charge relay system" evidence="38">
    <location>
        <position position="156"/>
    </location>
</feature>
<evidence type="ECO:0000256" key="15">
    <source>
        <dbReference type="ARBA" id="ARBA00050766"/>
    </source>
</evidence>
<comment type="catalytic activity">
    <reaction evidence="21">
        <text>N-tetracosanoyl-taurine + H2O = tetracosanoate + taurine</text>
        <dbReference type="Rhea" id="RHEA:63140"/>
        <dbReference type="ChEBI" id="CHEBI:15377"/>
        <dbReference type="ChEBI" id="CHEBI:31014"/>
        <dbReference type="ChEBI" id="CHEBI:132049"/>
        <dbReference type="ChEBI" id="CHEBI:507393"/>
    </reaction>
    <physiologicalReaction direction="left-to-right" evidence="21">
        <dbReference type="Rhea" id="RHEA:63141"/>
    </physiologicalReaction>
</comment>
<comment type="catalytic activity">
    <reaction evidence="13">
        <text>(11Z,14Z)-eicosadienamide + H2O = (11Z,14Z)-eicosadienoate + NH4(+)</text>
        <dbReference type="Rhea" id="RHEA:63004"/>
        <dbReference type="ChEBI" id="CHEBI:15377"/>
        <dbReference type="ChEBI" id="CHEBI:28938"/>
        <dbReference type="ChEBI" id="CHEBI:77220"/>
        <dbReference type="ChEBI" id="CHEBI:146165"/>
    </reaction>
    <physiologicalReaction direction="left-to-right" evidence="13">
        <dbReference type="Rhea" id="RHEA:63005"/>
    </physiologicalReaction>
</comment>
<comment type="catalytic activity">
    <reaction evidence="17">
        <text>(5Z,8Z,11Z,14Z)-eicosatetraenamide + H2O = (5Z,8Z,11Z,14Z)-eicosatetraenoate + NH4(+)</text>
        <dbReference type="Rhea" id="RHEA:63016"/>
        <dbReference type="ChEBI" id="CHEBI:15377"/>
        <dbReference type="ChEBI" id="CHEBI:28938"/>
        <dbReference type="ChEBI" id="CHEBI:32395"/>
        <dbReference type="ChEBI" id="CHEBI:137830"/>
    </reaction>
    <physiologicalReaction direction="left-to-right" evidence="17">
        <dbReference type="Rhea" id="RHEA:63017"/>
    </physiologicalReaction>
</comment>
<comment type="catalytic activity">
    <reaction evidence="16">
        <text>N-(15Z-tetracosenoyl)-ethanolamine + H2O = (15Z)-tetracosenoate + ethanolamine</text>
        <dbReference type="Rhea" id="RHEA:63144"/>
        <dbReference type="ChEBI" id="CHEBI:15377"/>
        <dbReference type="ChEBI" id="CHEBI:32392"/>
        <dbReference type="ChEBI" id="CHEBI:57603"/>
        <dbReference type="ChEBI" id="CHEBI:146187"/>
    </reaction>
    <physiologicalReaction direction="left-to-right" evidence="16">
        <dbReference type="Rhea" id="RHEA:63145"/>
    </physiologicalReaction>
</comment>
<comment type="catalytic activity">
    <reaction evidence="29">
        <text>N-tricosanoyl-taurine + H2O = tricosanoate + taurine</text>
        <dbReference type="Rhea" id="RHEA:63164"/>
        <dbReference type="ChEBI" id="CHEBI:15377"/>
        <dbReference type="ChEBI" id="CHEBI:79007"/>
        <dbReference type="ChEBI" id="CHEBI:146197"/>
        <dbReference type="ChEBI" id="CHEBI:507393"/>
    </reaction>
    <physiologicalReaction direction="left-to-right" evidence="29">
        <dbReference type="Rhea" id="RHEA:63165"/>
    </physiologicalReaction>
</comment>
<feature type="active site" description="Charge relay system" evidence="38">
    <location>
        <position position="231"/>
    </location>
</feature>
<evidence type="ECO:0000256" key="17">
    <source>
        <dbReference type="ARBA" id="ARBA00051200"/>
    </source>
</evidence>
<keyword evidence="40" id="KW-0175">Coiled coil</keyword>
<comment type="catalytic activity">
    <reaction evidence="26">
        <text>N-docosanoyl-ethanolamine + H2O = docosanoate + ethanolamine</text>
        <dbReference type="Rhea" id="RHEA:63128"/>
        <dbReference type="ChEBI" id="CHEBI:15377"/>
        <dbReference type="ChEBI" id="CHEBI:23858"/>
        <dbReference type="ChEBI" id="CHEBI:57603"/>
        <dbReference type="ChEBI" id="CHEBI:146186"/>
    </reaction>
    <physiologicalReaction direction="left-to-right" evidence="26">
        <dbReference type="Rhea" id="RHEA:63129"/>
    </physiologicalReaction>
</comment>
<feature type="binding site" evidence="39">
    <location>
        <position position="231"/>
    </location>
    <ligand>
        <name>substrate</name>
    </ligand>
</feature>
<evidence type="ECO:0000256" key="38">
    <source>
        <dbReference type="PIRSR" id="PIRSR001221-1"/>
    </source>
</evidence>
<evidence type="ECO:0000256" key="32">
    <source>
        <dbReference type="ARBA" id="ARBA00052857"/>
    </source>
</evidence>
<evidence type="ECO:0000256" key="21">
    <source>
        <dbReference type="ARBA" id="ARBA00051492"/>
    </source>
</evidence>
<comment type="catalytic activity">
    <reaction evidence="33">
        <text>(15Z)-tetracosenamide + H2O = (15Z)-tetracosenoate + NH4(+)</text>
        <dbReference type="Rhea" id="RHEA:63028"/>
        <dbReference type="ChEBI" id="CHEBI:15377"/>
        <dbReference type="ChEBI" id="CHEBI:28938"/>
        <dbReference type="ChEBI" id="CHEBI:32392"/>
        <dbReference type="ChEBI" id="CHEBI:146166"/>
    </reaction>
    <physiologicalReaction direction="left-to-right" evidence="33">
        <dbReference type="Rhea" id="RHEA:63029"/>
    </physiologicalReaction>
</comment>
<feature type="coiled-coil region" evidence="40">
    <location>
        <begin position="45"/>
        <end position="72"/>
    </location>
</feature>
<evidence type="ECO:0000256" key="7">
    <source>
        <dbReference type="ARBA" id="ARBA00023098"/>
    </source>
</evidence>
<dbReference type="Proteomes" id="UP001066276">
    <property type="component" value="Chromosome 4_1"/>
</dbReference>
<evidence type="ECO:0000256" key="27">
    <source>
        <dbReference type="ARBA" id="ARBA00052512"/>
    </source>
</evidence>
<evidence type="ECO:0000256" key="24">
    <source>
        <dbReference type="ARBA" id="ARBA00052337"/>
    </source>
</evidence>
<evidence type="ECO:0000256" key="35">
    <source>
        <dbReference type="ARBA" id="ARBA00077111"/>
    </source>
</evidence>
<accession>A0AAV7T068</accession>
<comment type="catalytic activity">
    <reaction evidence="8">
        <text>(9Z)-octadecenoate + glycine = N-(9Z-octadecenoyl)glycine + H2O</text>
        <dbReference type="Rhea" id="RHEA:51316"/>
        <dbReference type="ChEBI" id="CHEBI:15377"/>
        <dbReference type="ChEBI" id="CHEBI:30823"/>
        <dbReference type="ChEBI" id="CHEBI:57305"/>
        <dbReference type="ChEBI" id="CHEBI:133992"/>
    </reaction>
    <physiologicalReaction direction="right-to-left" evidence="8">
        <dbReference type="Rhea" id="RHEA:51318"/>
    </physiologicalReaction>
</comment>
<comment type="catalytic activity">
    <reaction evidence="32">
        <text>(8Z,11Z,14Z)-eicosatrienamide + H2O = (8Z,11Z,14Z)-eicosatrienoate + NH4(+)</text>
        <dbReference type="Rhea" id="RHEA:62996"/>
        <dbReference type="ChEBI" id="CHEBI:15377"/>
        <dbReference type="ChEBI" id="CHEBI:28938"/>
        <dbReference type="ChEBI" id="CHEBI:71589"/>
        <dbReference type="ChEBI" id="CHEBI:146163"/>
    </reaction>
    <physiologicalReaction direction="left-to-right" evidence="32">
        <dbReference type="Rhea" id="RHEA:62997"/>
    </physiologicalReaction>
</comment>
<evidence type="ECO:0000313" key="43">
    <source>
        <dbReference type="Proteomes" id="UP001066276"/>
    </source>
</evidence>
<dbReference type="GO" id="GO:0017064">
    <property type="term" value="F:fatty acid amide hydrolase activity"/>
    <property type="evidence" value="ECO:0007669"/>
    <property type="project" value="UniProtKB-EC"/>
</dbReference>
<dbReference type="InterPro" id="IPR036928">
    <property type="entry name" value="AS_sf"/>
</dbReference>
<evidence type="ECO:0000256" key="16">
    <source>
        <dbReference type="ARBA" id="ARBA00050992"/>
    </source>
</evidence>
<dbReference type="SUPFAM" id="SSF75304">
    <property type="entry name" value="Amidase signature (AS) enzymes"/>
    <property type="match status" value="1"/>
</dbReference>
<keyword evidence="43" id="KW-1185">Reference proteome</keyword>
<evidence type="ECO:0000256" key="6">
    <source>
        <dbReference type="ARBA" id="ARBA00022963"/>
    </source>
</evidence>
<organism evidence="42 43">
    <name type="scientific">Pleurodeles waltl</name>
    <name type="common">Iberian ribbed newt</name>
    <dbReference type="NCBI Taxonomy" id="8319"/>
    <lineage>
        <taxon>Eukaryota</taxon>
        <taxon>Metazoa</taxon>
        <taxon>Chordata</taxon>
        <taxon>Craniata</taxon>
        <taxon>Vertebrata</taxon>
        <taxon>Euteleostomi</taxon>
        <taxon>Amphibia</taxon>
        <taxon>Batrachia</taxon>
        <taxon>Caudata</taxon>
        <taxon>Salamandroidea</taxon>
        <taxon>Salamandridae</taxon>
        <taxon>Pleurodelinae</taxon>
        <taxon>Pleurodeles</taxon>
    </lineage>
</organism>
<keyword evidence="7" id="KW-0443">Lipid metabolism</keyword>
<evidence type="ECO:0000256" key="8">
    <source>
        <dbReference type="ARBA" id="ARBA00047450"/>
    </source>
</evidence>
<evidence type="ECO:0000256" key="29">
    <source>
        <dbReference type="ARBA" id="ARBA00052634"/>
    </source>
</evidence>
<comment type="catalytic activity">
    <reaction evidence="30">
        <text>N-(5Z,8Z,11Z,14Z)-eicosatetraenoyl-glycine + H2O = (5Z,8Z,11Z,14Z)-eicosatetraenoate + glycine</text>
        <dbReference type="Rhea" id="RHEA:64108"/>
        <dbReference type="ChEBI" id="CHEBI:15377"/>
        <dbReference type="ChEBI" id="CHEBI:32395"/>
        <dbReference type="ChEBI" id="CHEBI:57305"/>
        <dbReference type="ChEBI" id="CHEBI:59002"/>
    </reaction>
    <physiologicalReaction direction="left-to-right" evidence="30">
        <dbReference type="Rhea" id="RHEA:64109"/>
    </physiologicalReaction>
</comment>